<dbReference type="NCBIfam" id="TIGR03506">
    <property type="entry name" value="FlgEFG_subfam"/>
    <property type="match status" value="1"/>
</dbReference>
<dbReference type="InterPro" id="IPR037925">
    <property type="entry name" value="FlgE/F/G-like"/>
</dbReference>
<evidence type="ECO:0000313" key="6">
    <source>
        <dbReference type="EMBL" id="RCX13233.1"/>
    </source>
</evidence>
<keyword evidence="7" id="KW-1185">Reference proteome</keyword>
<dbReference type="Pfam" id="PF06429">
    <property type="entry name" value="Flg_bbr_C"/>
    <property type="match status" value="1"/>
</dbReference>
<dbReference type="GO" id="GO:0009425">
    <property type="term" value="C:bacterial-type flagellum basal body"/>
    <property type="evidence" value="ECO:0007669"/>
    <property type="project" value="UniProtKB-SubCell"/>
</dbReference>
<dbReference type="RefSeq" id="WP_114298651.1">
    <property type="nucleotide sequence ID" value="NZ_QPJT01000018.1"/>
</dbReference>
<evidence type="ECO:0000259" key="3">
    <source>
        <dbReference type="Pfam" id="PF00460"/>
    </source>
</evidence>
<keyword evidence="6" id="KW-0282">Flagellum</keyword>
<dbReference type="InterPro" id="IPR010930">
    <property type="entry name" value="Flg_bb/hook_C_dom"/>
</dbReference>
<keyword evidence="6" id="KW-0966">Cell projection</keyword>
<feature type="domain" description="Flagellar basal body rod protein N-terminal" evidence="3">
    <location>
        <begin position="5"/>
        <end position="35"/>
    </location>
</feature>
<protein>
    <submittedName>
        <fullName evidence="6">Flagellar basal-body rod protein FlgG</fullName>
    </submittedName>
</protein>
<dbReference type="GO" id="GO:0071978">
    <property type="term" value="P:bacterial-type flagellum-dependent swarming motility"/>
    <property type="evidence" value="ECO:0007669"/>
    <property type="project" value="TreeGrafter"/>
</dbReference>
<dbReference type="InterPro" id="IPR019776">
    <property type="entry name" value="Flagellar_basal_body_rod_CS"/>
</dbReference>
<feature type="domain" description="Flagellar hook protein FlgE/F/G-like D1" evidence="5">
    <location>
        <begin position="102"/>
        <end position="165"/>
    </location>
</feature>
<evidence type="ECO:0000259" key="4">
    <source>
        <dbReference type="Pfam" id="PF06429"/>
    </source>
</evidence>
<feature type="domain" description="Flagellar basal-body/hook protein C-terminal" evidence="4">
    <location>
        <begin position="209"/>
        <end position="253"/>
    </location>
</feature>
<gene>
    <name evidence="6" type="ORF">DFR58_11851</name>
</gene>
<dbReference type="PROSITE" id="PS00588">
    <property type="entry name" value="FLAGELLA_BB_ROD"/>
    <property type="match status" value="1"/>
</dbReference>
<comment type="similarity">
    <text evidence="1 2">Belongs to the flagella basal body rod proteins family.</text>
</comment>
<proteinExistence type="inferred from homology"/>
<dbReference type="AlphaFoldDB" id="A0A369AVY0"/>
<keyword evidence="2" id="KW-0975">Bacterial flagellum</keyword>
<evidence type="ECO:0000259" key="5">
    <source>
        <dbReference type="Pfam" id="PF22692"/>
    </source>
</evidence>
<evidence type="ECO:0000313" key="7">
    <source>
        <dbReference type="Proteomes" id="UP000253034"/>
    </source>
</evidence>
<organism evidence="6 7">
    <name type="scientific">Anaerobacterium chartisolvens</name>
    <dbReference type="NCBI Taxonomy" id="1297424"/>
    <lineage>
        <taxon>Bacteria</taxon>
        <taxon>Bacillati</taxon>
        <taxon>Bacillota</taxon>
        <taxon>Clostridia</taxon>
        <taxon>Eubacteriales</taxon>
        <taxon>Oscillospiraceae</taxon>
        <taxon>Anaerobacterium</taxon>
    </lineage>
</organism>
<dbReference type="InterPro" id="IPR001444">
    <property type="entry name" value="Flag_bb_rod_N"/>
</dbReference>
<dbReference type="EMBL" id="QPJT01000018">
    <property type="protein sequence ID" value="RCX13233.1"/>
    <property type="molecule type" value="Genomic_DNA"/>
</dbReference>
<dbReference type="InterPro" id="IPR053967">
    <property type="entry name" value="LlgE_F_G-like_D1"/>
</dbReference>
<dbReference type="OrthoDB" id="9800375at2"/>
<dbReference type="Pfam" id="PF22692">
    <property type="entry name" value="LlgE_F_G_D1"/>
    <property type="match status" value="1"/>
</dbReference>
<dbReference type="Proteomes" id="UP000253034">
    <property type="component" value="Unassembled WGS sequence"/>
</dbReference>
<comment type="subcellular location">
    <subcellularLocation>
        <location evidence="2">Bacterial flagellum basal body</location>
    </subcellularLocation>
</comment>
<sequence>MIRGLYTSAYGMLEESRRMDVISNNLANVNTTAFKKDSAVLESFPDILMTRINDVASKTNPSGRLGKMQPGSDVGEIFTYYTQGQLANTGGSLDMAFKNSDNAFFTVGVPGAEGEFIQYYTRDGAFTLNAYNELVTKEGYAVLGENGVITLSGEDFTVAEDGTVYQNGEVLDKLLIKSFSDTTTLRKLGSNLVETTDLTEEEPFSGMVMQGFIEQSNVNVIKEMVDMIAVTRAYEANQKVLQAQDGTLERAVNEVGAIR</sequence>
<reference evidence="6 7" key="1">
    <citation type="submission" date="2018-07" db="EMBL/GenBank/DDBJ databases">
        <title>Genomic Encyclopedia of Type Strains, Phase IV (KMG-IV): sequencing the most valuable type-strain genomes for metagenomic binning, comparative biology and taxonomic classification.</title>
        <authorList>
            <person name="Goeker M."/>
        </authorList>
    </citation>
    <scope>NUCLEOTIDE SEQUENCE [LARGE SCALE GENOMIC DNA]</scope>
    <source>
        <strain evidence="6 7">DSM 27016</strain>
    </source>
</reference>
<keyword evidence="6" id="KW-0969">Cilium</keyword>
<comment type="caution">
    <text evidence="6">The sequence shown here is derived from an EMBL/GenBank/DDBJ whole genome shotgun (WGS) entry which is preliminary data.</text>
</comment>
<dbReference type="PANTHER" id="PTHR30435:SF19">
    <property type="entry name" value="FLAGELLAR BASAL-BODY ROD PROTEIN FLGG"/>
    <property type="match status" value="1"/>
</dbReference>
<evidence type="ECO:0000256" key="2">
    <source>
        <dbReference type="RuleBase" id="RU362116"/>
    </source>
</evidence>
<name>A0A369AVY0_9FIRM</name>
<dbReference type="PANTHER" id="PTHR30435">
    <property type="entry name" value="FLAGELLAR PROTEIN"/>
    <property type="match status" value="1"/>
</dbReference>
<dbReference type="InterPro" id="IPR020013">
    <property type="entry name" value="Flagellar_FlgE/F/G"/>
</dbReference>
<dbReference type="Pfam" id="PF00460">
    <property type="entry name" value="Flg_bb_rod"/>
    <property type="match status" value="1"/>
</dbReference>
<accession>A0A369AVY0</accession>
<dbReference type="SUPFAM" id="SSF117143">
    <property type="entry name" value="Flagellar hook protein flgE"/>
    <property type="match status" value="1"/>
</dbReference>
<evidence type="ECO:0000256" key="1">
    <source>
        <dbReference type="ARBA" id="ARBA00009677"/>
    </source>
</evidence>